<keyword evidence="1" id="KW-0732">Signal</keyword>
<feature type="chain" id="PRO_5040972220" evidence="1">
    <location>
        <begin position="20"/>
        <end position="272"/>
    </location>
</feature>
<feature type="signal peptide" evidence="1">
    <location>
        <begin position="1"/>
        <end position="19"/>
    </location>
</feature>
<proteinExistence type="predicted"/>
<evidence type="ECO:0000256" key="1">
    <source>
        <dbReference type="SAM" id="SignalP"/>
    </source>
</evidence>
<organism evidence="2 3">
    <name type="scientific">Penicillium cinerascens</name>
    <dbReference type="NCBI Taxonomy" id="70096"/>
    <lineage>
        <taxon>Eukaryota</taxon>
        <taxon>Fungi</taxon>
        <taxon>Dikarya</taxon>
        <taxon>Ascomycota</taxon>
        <taxon>Pezizomycotina</taxon>
        <taxon>Eurotiomycetes</taxon>
        <taxon>Eurotiomycetidae</taxon>
        <taxon>Eurotiales</taxon>
        <taxon>Aspergillaceae</taxon>
        <taxon>Penicillium</taxon>
    </lineage>
</organism>
<accession>A0A9W9JEK6</accession>
<dbReference type="OrthoDB" id="4794019at2759"/>
<comment type="caution">
    <text evidence="2">The sequence shown here is derived from an EMBL/GenBank/DDBJ whole genome shotgun (WGS) entry which is preliminary data.</text>
</comment>
<reference evidence="2" key="1">
    <citation type="submission" date="2022-12" db="EMBL/GenBank/DDBJ databases">
        <authorList>
            <person name="Petersen C."/>
        </authorList>
    </citation>
    <scope>NUCLEOTIDE SEQUENCE</scope>
    <source>
        <strain evidence="2">IBT 15544</strain>
    </source>
</reference>
<reference evidence="2" key="2">
    <citation type="journal article" date="2023" name="IMA Fungus">
        <title>Comparative genomic study of the Penicillium genus elucidates a diverse pangenome and 15 lateral gene transfer events.</title>
        <authorList>
            <person name="Petersen C."/>
            <person name="Sorensen T."/>
            <person name="Nielsen M.R."/>
            <person name="Sondergaard T.E."/>
            <person name="Sorensen J.L."/>
            <person name="Fitzpatrick D.A."/>
            <person name="Frisvad J.C."/>
            <person name="Nielsen K.L."/>
        </authorList>
    </citation>
    <scope>NUCLEOTIDE SEQUENCE</scope>
    <source>
        <strain evidence="2">IBT 15544</strain>
    </source>
</reference>
<dbReference type="AlphaFoldDB" id="A0A9W9JEK6"/>
<dbReference type="EMBL" id="JAPQKR010000015">
    <property type="protein sequence ID" value="KAJ5195438.1"/>
    <property type="molecule type" value="Genomic_DNA"/>
</dbReference>
<evidence type="ECO:0000313" key="2">
    <source>
        <dbReference type="EMBL" id="KAJ5195438.1"/>
    </source>
</evidence>
<dbReference type="GeneID" id="83183239"/>
<dbReference type="RefSeq" id="XP_058305926.1">
    <property type="nucleotide sequence ID" value="XM_058455938.1"/>
</dbReference>
<keyword evidence="3" id="KW-1185">Reference proteome</keyword>
<gene>
    <name evidence="2" type="ORF">N7498_008876</name>
</gene>
<dbReference type="Proteomes" id="UP001150904">
    <property type="component" value="Unassembled WGS sequence"/>
</dbReference>
<protein>
    <submittedName>
        <fullName evidence="2">Uncharacterized protein</fullName>
    </submittedName>
</protein>
<name>A0A9W9JEK6_9EURO</name>
<evidence type="ECO:0000313" key="3">
    <source>
        <dbReference type="Proteomes" id="UP001150904"/>
    </source>
</evidence>
<sequence>MRLSITYLALSVLATEVLASLSAGPFESVFFYYAYRIDTLAGPASLGIAEGCPGSGPKGVCYFDEFVRWIQRSKYPWTGETSVGDVLDPDVDTTAQELRTSGTEGTSSRCSNRYDFNKVFPGIYPARTKPSYQAVMRTLVKSIQAQRSVLGDDKLTSQLDKARRAFGRTYEARIGDLTNGLIGEVNEMLKTNGLTWTCETFNRELLNGYTVKMINTKATIDAHPDLGADLETAIMDTVENYDHARSAGRTHYNTIVALQAYQNLLEGSCTSA</sequence>